<reference evidence="3 4" key="1">
    <citation type="submission" date="2016-10" db="EMBL/GenBank/DDBJ databases">
        <authorList>
            <person name="de Groot N.N."/>
        </authorList>
    </citation>
    <scope>NUCLEOTIDE SEQUENCE [LARGE SCALE GENOMIC DNA]</scope>
    <source>
        <strain evidence="3 4">DSM 21650</strain>
    </source>
</reference>
<dbReference type="AlphaFoldDB" id="A0A1H3QCV7"/>
<sequence length="127" mass="15093">MSFPERLRLLREEIDLTQNELAKFLSISRQSVSNYEKGTRFPNDPHLILKISQFFNVSVDYLLGATNIRNSFERDLNKKNTRINEDNSSYYLNKKEALEELFYEVDNLSINYIEKLTKCIKIFKDML</sequence>
<feature type="domain" description="HTH cro/C1-type" evidence="2">
    <location>
        <begin position="7"/>
        <end position="62"/>
    </location>
</feature>
<dbReference type="PANTHER" id="PTHR46558:SF11">
    <property type="entry name" value="HTH-TYPE TRANSCRIPTIONAL REGULATOR XRE"/>
    <property type="match status" value="1"/>
</dbReference>
<evidence type="ECO:0000259" key="2">
    <source>
        <dbReference type="PROSITE" id="PS50943"/>
    </source>
</evidence>
<evidence type="ECO:0000256" key="1">
    <source>
        <dbReference type="ARBA" id="ARBA00023125"/>
    </source>
</evidence>
<gene>
    <name evidence="3" type="ORF">SAMN05660462_01874</name>
</gene>
<keyword evidence="1 3" id="KW-0238">DNA-binding</keyword>
<protein>
    <submittedName>
        <fullName evidence="3">DNA-binding transcriptional regulator, XRE-family HTH domain</fullName>
    </submittedName>
</protein>
<name>A0A1H3QCV7_9FIRM</name>
<dbReference type="STRING" id="415015.SAMN05660462_01874"/>
<accession>A0A1H3QCV7</accession>
<dbReference type="SMART" id="SM00530">
    <property type="entry name" value="HTH_XRE"/>
    <property type="match status" value="1"/>
</dbReference>
<dbReference type="CDD" id="cd00093">
    <property type="entry name" value="HTH_XRE"/>
    <property type="match status" value="1"/>
</dbReference>
<dbReference type="RefSeq" id="WP_091730269.1">
    <property type="nucleotide sequence ID" value="NZ_FNQE01000019.1"/>
</dbReference>
<dbReference type="GO" id="GO:0003677">
    <property type="term" value="F:DNA binding"/>
    <property type="evidence" value="ECO:0007669"/>
    <property type="project" value="UniProtKB-KW"/>
</dbReference>
<dbReference type="EMBL" id="FNQE01000019">
    <property type="protein sequence ID" value="SDZ10559.1"/>
    <property type="molecule type" value="Genomic_DNA"/>
</dbReference>
<evidence type="ECO:0000313" key="3">
    <source>
        <dbReference type="EMBL" id="SDZ10559.1"/>
    </source>
</evidence>
<dbReference type="Pfam" id="PF01381">
    <property type="entry name" value="HTH_3"/>
    <property type="match status" value="1"/>
</dbReference>
<dbReference type="OrthoDB" id="1766270at2"/>
<dbReference type="Proteomes" id="UP000198625">
    <property type="component" value="Unassembled WGS sequence"/>
</dbReference>
<dbReference type="InterPro" id="IPR010982">
    <property type="entry name" value="Lambda_DNA-bd_dom_sf"/>
</dbReference>
<organism evidence="3 4">
    <name type="scientific">Proteiniborus ethanoligenes</name>
    <dbReference type="NCBI Taxonomy" id="415015"/>
    <lineage>
        <taxon>Bacteria</taxon>
        <taxon>Bacillati</taxon>
        <taxon>Bacillota</taxon>
        <taxon>Clostridia</taxon>
        <taxon>Eubacteriales</taxon>
        <taxon>Proteiniborus</taxon>
    </lineage>
</organism>
<evidence type="ECO:0000313" key="4">
    <source>
        <dbReference type="Proteomes" id="UP000198625"/>
    </source>
</evidence>
<keyword evidence="4" id="KW-1185">Reference proteome</keyword>
<dbReference type="PANTHER" id="PTHR46558">
    <property type="entry name" value="TRACRIPTIONAL REGULATORY PROTEIN-RELATED-RELATED"/>
    <property type="match status" value="1"/>
</dbReference>
<dbReference type="SUPFAM" id="SSF47413">
    <property type="entry name" value="lambda repressor-like DNA-binding domains"/>
    <property type="match status" value="1"/>
</dbReference>
<dbReference type="InterPro" id="IPR001387">
    <property type="entry name" value="Cro/C1-type_HTH"/>
</dbReference>
<dbReference type="Gene3D" id="1.10.260.40">
    <property type="entry name" value="lambda repressor-like DNA-binding domains"/>
    <property type="match status" value="1"/>
</dbReference>
<dbReference type="PROSITE" id="PS50943">
    <property type="entry name" value="HTH_CROC1"/>
    <property type="match status" value="1"/>
</dbReference>
<proteinExistence type="predicted"/>